<evidence type="ECO:0000256" key="6">
    <source>
        <dbReference type="ARBA" id="ARBA00022884"/>
    </source>
</evidence>
<dbReference type="Gene3D" id="1.10.1410.10">
    <property type="match status" value="2"/>
</dbReference>
<dbReference type="GO" id="GO:0006364">
    <property type="term" value="P:rRNA processing"/>
    <property type="evidence" value="ECO:0007669"/>
    <property type="project" value="TreeGrafter"/>
</dbReference>
<dbReference type="InterPro" id="IPR035368">
    <property type="entry name" value="Nrap_D3"/>
</dbReference>
<dbReference type="Pfam" id="PF17403">
    <property type="entry name" value="Nrap_D2"/>
    <property type="match status" value="1"/>
</dbReference>
<dbReference type="Proteomes" id="UP001153712">
    <property type="component" value="Chromosome 13"/>
</dbReference>
<feature type="domain" description="Nrap protein" evidence="15">
    <location>
        <begin position="622"/>
        <end position="817"/>
    </location>
</feature>
<feature type="domain" description="Nrap protein" evidence="14">
    <location>
        <begin position="452"/>
        <end position="599"/>
    </location>
</feature>
<dbReference type="InterPro" id="IPR035369">
    <property type="entry name" value="Nrap_D4"/>
</dbReference>
<dbReference type="Gene3D" id="3.30.70.3030">
    <property type="match status" value="1"/>
</dbReference>
<keyword evidence="19" id="KW-1185">Reference proteome</keyword>
<evidence type="ECO:0000259" key="16">
    <source>
        <dbReference type="Pfam" id="PF17406"/>
    </source>
</evidence>
<keyword evidence="6 10" id="KW-0694">RNA-binding</keyword>
<keyword evidence="7 10" id="KW-0539">Nucleus</keyword>
<dbReference type="GO" id="GO:0032040">
    <property type="term" value="C:small-subunit processome"/>
    <property type="evidence" value="ECO:0007669"/>
    <property type="project" value="TreeGrafter"/>
</dbReference>
<dbReference type="GO" id="GO:0006409">
    <property type="term" value="P:tRNA export from nucleus"/>
    <property type="evidence" value="ECO:0007669"/>
    <property type="project" value="TreeGrafter"/>
</dbReference>
<dbReference type="FunFam" id="1.10.1410.10:FF:000006">
    <property type="entry name" value="Nucleolar protein 6"/>
    <property type="match status" value="1"/>
</dbReference>
<evidence type="ECO:0000256" key="9">
    <source>
        <dbReference type="ARBA" id="ARBA00035020"/>
    </source>
</evidence>
<evidence type="ECO:0000256" key="5">
    <source>
        <dbReference type="ARBA" id="ARBA00022454"/>
    </source>
</evidence>
<evidence type="ECO:0000313" key="19">
    <source>
        <dbReference type="Proteomes" id="UP001153712"/>
    </source>
</evidence>
<dbReference type="OrthoDB" id="10251401at2759"/>
<gene>
    <name evidence="18" type="ORF">PHYEVI_LOCUS3550</name>
</gene>
<dbReference type="PANTHER" id="PTHR17972:SF0">
    <property type="entry name" value="NUCLEOLAR PROTEIN 6"/>
    <property type="match status" value="1"/>
</dbReference>
<comment type="subunit">
    <text evidence="9">Part of the small subunit (SSU) processome, composed of more than 70 proteins and the RNA chaperone small nucleolar RNA (snoRNA) U3.</text>
</comment>
<comment type="similarity">
    <text evidence="3 10">Belongs to the NRAP family.</text>
</comment>
<evidence type="ECO:0000256" key="11">
    <source>
        <dbReference type="SAM" id="MobiDB-lite"/>
    </source>
</evidence>
<comment type="subcellular location">
    <subcellularLocation>
        <location evidence="1">Chromosome</location>
    </subcellularLocation>
    <subcellularLocation>
        <location evidence="2 10">Nucleus</location>
        <location evidence="2 10">Nucleolus</location>
    </subcellularLocation>
</comment>
<organism evidence="18 19">
    <name type="scientific">Phyllotreta striolata</name>
    <name type="common">Striped flea beetle</name>
    <name type="synonym">Crioceris striolata</name>
    <dbReference type="NCBI Taxonomy" id="444603"/>
    <lineage>
        <taxon>Eukaryota</taxon>
        <taxon>Metazoa</taxon>
        <taxon>Ecdysozoa</taxon>
        <taxon>Arthropoda</taxon>
        <taxon>Hexapoda</taxon>
        <taxon>Insecta</taxon>
        <taxon>Pterygota</taxon>
        <taxon>Neoptera</taxon>
        <taxon>Endopterygota</taxon>
        <taxon>Coleoptera</taxon>
        <taxon>Polyphaga</taxon>
        <taxon>Cucujiformia</taxon>
        <taxon>Chrysomeloidea</taxon>
        <taxon>Chrysomelidae</taxon>
        <taxon>Galerucinae</taxon>
        <taxon>Alticini</taxon>
        <taxon>Phyllotreta</taxon>
    </lineage>
</organism>
<feature type="domain" description="Nrap protein" evidence="17">
    <location>
        <begin position="976"/>
        <end position="1104"/>
    </location>
</feature>
<evidence type="ECO:0000259" key="12">
    <source>
        <dbReference type="Pfam" id="PF03813"/>
    </source>
</evidence>
<accession>A0A9N9TKR6</accession>
<dbReference type="Pfam" id="PF17406">
    <property type="entry name" value="Nrap_D5"/>
    <property type="match status" value="1"/>
</dbReference>
<reference evidence="18" key="1">
    <citation type="submission" date="2022-01" db="EMBL/GenBank/DDBJ databases">
        <authorList>
            <person name="King R."/>
        </authorList>
    </citation>
    <scope>NUCLEOTIDE SEQUENCE</scope>
</reference>
<evidence type="ECO:0000259" key="14">
    <source>
        <dbReference type="Pfam" id="PF17404"/>
    </source>
</evidence>
<dbReference type="Pfam" id="PF03813">
    <property type="entry name" value="Nrap"/>
    <property type="match status" value="1"/>
</dbReference>
<dbReference type="InterPro" id="IPR035370">
    <property type="entry name" value="Nrap_D5"/>
</dbReference>
<dbReference type="EMBL" id="OU900106">
    <property type="protein sequence ID" value="CAG9857139.1"/>
    <property type="molecule type" value="Genomic_DNA"/>
</dbReference>
<keyword evidence="5" id="KW-0158">Chromosome</keyword>
<protein>
    <recommendedName>
        <fullName evidence="4 10">Nucleolar protein 6</fullName>
    </recommendedName>
</protein>
<dbReference type="GO" id="GO:0032545">
    <property type="term" value="C:CURI complex"/>
    <property type="evidence" value="ECO:0007669"/>
    <property type="project" value="TreeGrafter"/>
</dbReference>
<dbReference type="InterPro" id="IPR035082">
    <property type="entry name" value="Nrap_D1"/>
</dbReference>
<evidence type="ECO:0000259" key="15">
    <source>
        <dbReference type="Pfam" id="PF17405"/>
    </source>
</evidence>
<evidence type="ECO:0000256" key="1">
    <source>
        <dbReference type="ARBA" id="ARBA00004286"/>
    </source>
</evidence>
<dbReference type="PANTHER" id="PTHR17972">
    <property type="entry name" value="NUCLEOLAR RNA-ASSOCIATED PROTEIN"/>
    <property type="match status" value="1"/>
</dbReference>
<name>A0A9N9TKR6_PHYSR</name>
<feature type="domain" description="Nrap protein" evidence="12">
    <location>
        <begin position="172"/>
        <end position="305"/>
    </location>
</feature>
<dbReference type="Pfam" id="PF17407">
    <property type="entry name" value="Nrap_D6"/>
    <property type="match status" value="1"/>
</dbReference>
<dbReference type="InterPro" id="IPR035371">
    <property type="entry name" value="Nrap_D6"/>
</dbReference>
<dbReference type="InterPro" id="IPR005554">
    <property type="entry name" value="NOL6/Upt22"/>
</dbReference>
<dbReference type="GO" id="GO:0034456">
    <property type="term" value="C:UTP-C complex"/>
    <property type="evidence" value="ECO:0007669"/>
    <property type="project" value="TreeGrafter"/>
</dbReference>
<evidence type="ECO:0000256" key="10">
    <source>
        <dbReference type="RuleBase" id="RU364032"/>
    </source>
</evidence>
<evidence type="ECO:0000256" key="8">
    <source>
        <dbReference type="ARBA" id="ARBA00035000"/>
    </source>
</evidence>
<evidence type="ECO:0000256" key="2">
    <source>
        <dbReference type="ARBA" id="ARBA00004604"/>
    </source>
</evidence>
<feature type="domain" description="Nrap protein" evidence="16">
    <location>
        <begin position="820"/>
        <end position="972"/>
    </location>
</feature>
<dbReference type="AlphaFoldDB" id="A0A9N9TKR6"/>
<feature type="region of interest" description="Disordered" evidence="11">
    <location>
        <begin position="1"/>
        <end position="46"/>
    </location>
</feature>
<comment type="function">
    <text evidence="8">Part of the small subunit (SSU) processome, first precursor of the small eukaryotic ribosomal subunit. During the assembly of the SSU processome in the nucleolus, many ribosome biogenesis factors, an RNA chaperone and ribosomal proteins associate with the nascent pre-rRNA and work in concert to generate RNA folding, modifications, rearrangements and cleavage as well as targeted degradation of pre-ribosomal RNA by the RNA exosome.</text>
</comment>
<dbReference type="GO" id="GO:0005694">
    <property type="term" value="C:chromosome"/>
    <property type="evidence" value="ECO:0007669"/>
    <property type="project" value="UniProtKB-SubCell"/>
</dbReference>
<sequence>MDSDTLNDSDDSEYSVEETAPNKVKNKRKYEDIPTDAPKTKKKSKNELYKPPTVEELNNLRETENLFNNNLFRLQIDELLTEIKIKTKRESALSKWLENFKQCIKKLPTKEIALLNLSNSKDKLYKYLTEQEKLFKTDQDVLLKFTKPEEIQSFGLSDNNCAPGPHLHHRINLTMPSSCFLSKDYSNNRYLVKRYYYLLFVSYYLKQSDLVANLKISRYENNHLLPVIELTPKGTDKTTVFILVTPVEGSFKPTRFLPEQNNCKTDLFDSDIDANVLKNTPTIFYNSLLAHDTTLYINNQFLKSLLEGQKNIQDGVKLLTVWLRQRELNVGVGSFTETILIHLIAYLTHKKKINKFMSSYQIIRNFWNFITTVDLSKEPIALGETSEESMKAFKQSYDIVVLDKTGCYNVASFLSADLYEKIKTESRLALKHLDDNRNNSFNNLFLTKRPFHLQYDAIIDLTESLPLEIDHDVKSQQKCSYIGYKDLLIYKHISDTLKRGLDKRIVHIVPRIEAKEGTATRLLFGLNLNPDEAFSFLQKGPALSDFERASEFRKFWGPLASDRRFKDGSTNVAVYFKTNTIKAKRGIVAKVLRYLLVDKLGLRCRIHYDQFEEFLLCKRLVPSYPSGTNEETCLKIVLASNELGKKLRELSVSLKITGVQGVSDAFAYSEIHPPIPSNFQISSFTSIKGNNFVMKCDADGVPRYVQPVESVLQLEHSSKWPNDLSAVRHLKTSFYLEISKQLETDGLLTHPSRDYLDVFYQGIVFRYKLFVPKEIGLSKRIETDEGLTSFKDSDESDDLELSLNILPKITGALRGIQSMYPSYGPGTCLIKRWLRSHLIDEYHVSDITIDLLNASLYLDENTASNTPQMSFLRFLKFASELDWNLQIVLVNFNGDLTAEEIAKVESEVQNNRNSYPNLFVLTPYDRYSSAFTRRRPSKEILSRIKRLAAESLDYFEKMLAGNSSIGIKELFLPNFEGYNVLIHLKPSMVPRRFERISYGTVDRKVVDKYKLSKDDRIPIVDFDPVRDYLEALRKYYGKYAVFFYDRYGGCTIGVLWDPKTLETTDFKVNKINGGKVIDGRIIAFNEDAVIEDFYVIGKDLVKSIEKRTVCK</sequence>
<evidence type="ECO:0000256" key="3">
    <source>
        <dbReference type="ARBA" id="ARBA00006674"/>
    </source>
</evidence>
<evidence type="ECO:0000313" key="18">
    <source>
        <dbReference type="EMBL" id="CAG9857139.1"/>
    </source>
</evidence>
<feature type="compositionally biased region" description="Acidic residues" evidence="11">
    <location>
        <begin position="1"/>
        <end position="16"/>
    </location>
</feature>
<evidence type="ECO:0000259" key="13">
    <source>
        <dbReference type="Pfam" id="PF17403"/>
    </source>
</evidence>
<feature type="domain" description="Nrap protein" evidence="13">
    <location>
        <begin position="312"/>
        <end position="448"/>
    </location>
</feature>
<dbReference type="Pfam" id="PF17405">
    <property type="entry name" value="Nrap_D4"/>
    <property type="match status" value="1"/>
</dbReference>
<dbReference type="FunFam" id="1.10.1410.10:FF:000005">
    <property type="entry name" value="Nucleolar protein 6"/>
    <property type="match status" value="1"/>
</dbReference>
<evidence type="ECO:0000256" key="4">
    <source>
        <dbReference type="ARBA" id="ARBA00016437"/>
    </source>
</evidence>
<dbReference type="InterPro" id="IPR035367">
    <property type="entry name" value="Nrap_D2"/>
</dbReference>
<dbReference type="GO" id="GO:0003723">
    <property type="term" value="F:RNA binding"/>
    <property type="evidence" value="ECO:0007669"/>
    <property type="project" value="UniProtKB-KW"/>
</dbReference>
<evidence type="ECO:0000256" key="7">
    <source>
        <dbReference type="ARBA" id="ARBA00023242"/>
    </source>
</evidence>
<proteinExistence type="inferred from homology"/>
<dbReference type="Pfam" id="PF17404">
    <property type="entry name" value="Nrap_D3"/>
    <property type="match status" value="1"/>
</dbReference>
<evidence type="ECO:0000259" key="17">
    <source>
        <dbReference type="Pfam" id="PF17407"/>
    </source>
</evidence>